<feature type="domain" description="C2H2-type" evidence="11">
    <location>
        <begin position="649"/>
        <end position="676"/>
    </location>
</feature>
<dbReference type="SUPFAM" id="SSF57667">
    <property type="entry name" value="beta-beta-alpha zinc fingers"/>
    <property type="match status" value="8"/>
</dbReference>
<dbReference type="InterPro" id="IPR013087">
    <property type="entry name" value="Znf_C2H2_type"/>
</dbReference>
<dbReference type="Pfam" id="PF14973">
    <property type="entry name" value="TINF2_N"/>
    <property type="match status" value="1"/>
</dbReference>
<keyword evidence="8" id="KW-0539">Nucleus</keyword>
<feature type="domain" description="C2H2-type" evidence="11">
    <location>
        <begin position="762"/>
        <end position="791"/>
    </location>
</feature>
<evidence type="ECO:0000256" key="8">
    <source>
        <dbReference type="ARBA" id="ARBA00023242"/>
    </source>
</evidence>
<feature type="domain" description="C2H2-type" evidence="11">
    <location>
        <begin position="796"/>
        <end position="823"/>
    </location>
</feature>
<dbReference type="PANTHER" id="PTHR47772">
    <property type="entry name" value="ZINC FINGER PROTEIN 200"/>
    <property type="match status" value="1"/>
</dbReference>
<comment type="caution">
    <text evidence="12">The sequence shown here is derived from an EMBL/GenBank/DDBJ whole genome shotgun (WGS) entry which is preliminary data.</text>
</comment>
<evidence type="ECO:0000256" key="9">
    <source>
        <dbReference type="PROSITE-ProRule" id="PRU00042"/>
    </source>
</evidence>
<feature type="region of interest" description="Disordered" evidence="10">
    <location>
        <begin position="297"/>
        <end position="331"/>
    </location>
</feature>
<dbReference type="GO" id="GO:0008270">
    <property type="term" value="F:zinc ion binding"/>
    <property type="evidence" value="ECO:0007669"/>
    <property type="project" value="UniProtKB-KW"/>
</dbReference>
<feature type="domain" description="C2H2-type" evidence="11">
    <location>
        <begin position="891"/>
        <end position="918"/>
    </location>
</feature>
<evidence type="ECO:0000256" key="1">
    <source>
        <dbReference type="ARBA" id="ARBA00004123"/>
    </source>
</evidence>
<dbReference type="InterPro" id="IPR029400">
    <property type="entry name" value="TINF2_N"/>
</dbReference>
<dbReference type="GO" id="GO:0043565">
    <property type="term" value="F:sequence-specific DNA binding"/>
    <property type="evidence" value="ECO:0007669"/>
    <property type="project" value="UniProtKB-ARBA"/>
</dbReference>
<dbReference type="Gene3D" id="3.30.160.60">
    <property type="entry name" value="Classic Zinc Finger"/>
    <property type="match status" value="10"/>
</dbReference>
<dbReference type="FunFam" id="3.30.160.60:FF:000100">
    <property type="entry name" value="Zinc finger 45-like"/>
    <property type="match status" value="1"/>
</dbReference>
<evidence type="ECO:0000256" key="3">
    <source>
        <dbReference type="ARBA" id="ARBA00022737"/>
    </source>
</evidence>
<reference evidence="12 13" key="1">
    <citation type="submission" date="2024-09" db="EMBL/GenBank/DDBJ databases">
        <title>A chromosome-level genome assembly of Gray's grenadier anchovy, Coilia grayii.</title>
        <authorList>
            <person name="Fu Z."/>
        </authorList>
    </citation>
    <scope>NUCLEOTIDE SEQUENCE [LARGE SCALE GENOMIC DNA]</scope>
    <source>
        <strain evidence="12">G4</strain>
        <tissue evidence="12">Muscle</tissue>
    </source>
</reference>
<feature type="region of interest" description="Disordered" evidence="10">
    <location>
        <begin position="544"/>
        <end position="606"/>
    </location>
</feature>
<dbReference type="PROSITE" id="PS00028">
    <property type="entry name" value="ZINC_FINGER_C2H2_1"/>
    <property type="match status" value="11"/>
</dbReference>
<feature type="domain" description="C2H2-type" evidence="11">
    <location>
        <begin position="616"/>
        <end position="643"/>
    </location>
</feature>
<dbReference type="EMBL" id="JBHFQA010000002">
    <property type="protein sequence ID" value="KAL2102941.1"/>
    <property type="molecule type" value="Genomic_DNA"/>
</dbReference>
<feature type="domain" description="C2H2-type" evidence="11">
    <location>
        <begin position="919"/>
        <end position="946"/>
    </location>
</feature>
<evidence type="ECO:0000259" key="11">
    <source>
        <dbReference type="PROSITE" id="PS50157"/>
    </source>
</evidence>
<feature type="domain" description="C2H2-type" evidence="11">
    <location>
        <begin position="975"/>
        <end position="998"/>
    </location>
</feature>
<feature type="domain" description="C2H2-type" evidence="11">
    <location>
        <begin position="734"/>
        <end position="761"/>
    </location>
</feature>
<dbReference type="Pfam" id="PF00096">
    <property type="entry name" value="zf-C2H2"/>
    <property type="match status" value="8"/>
</dbReference>
<dbReference type="PANTHER" id="PTHR47772:SF13">
    <property type="entry name" value="GASTRULA ZINC FINGER PROTEIN XLCGF49.1-LIKE-RELATED"/>
    <property type="match status" value="1"/>
</dbReference>
<name>A0ABD1KUV6_9TELE</name>
<dbReference type="FunFam" id="3.30.160.60:FF:000446">
    <property type="entry name" value="Zinc finger protein"/>
    <property type="match status" value="1"/>
</dbReference>
<evidence type="ECO:0000313" key="13">
    <source>
        <dbReference type="Proteomes" id="UP001591681"/>
    </source>
</evidence>
<evidence type="ECO:0000256" key="6">
    <source>
        <dbReference type="ARBA" id="ARBA00023015"/>
    </source>
</evidence>
<keyword evidence="2" id="KW-0479">Metal-binding</keyword>
<keyword evidence="13" id="KW-1185">Reference proteome</keyword>
<protein>
    <recommendedName>
        <fullName evidence="11">C2H2-type domain-containing protein</fullName>
    </recommendedName>
</protein>
<comment type="subcellular location">
    <subcellularLocation>
        <location evidence="1">Nucleus</location>
    </subcellularLocation>
</comment>
<gene>
    <name evidence="12" type="ORF">ACEWY4_002109</name>
</gene>
<dbReference type="GO" id="GO:0005634">
    <property type="term" value="C:nucleus"/>
    <property type="evidence" value="ECO:0007669"/>
    <property type="project" value="UniProtKB-SubCell"/>
</dbReference>
<evidence type="ECO:0000256" key="5">
    <source>
        <dbReference type="ARBA" id="ARBA00022833"/>
    </source>
</evidence>
<dbReference type="Pfam" id="PF13894">
    <property type="entry name" value="zf-C2H2_4"/>
    <property type="match status" value="1"/>
</dbReference>
<dbReference type="SMART" id="SM00355">
    <property type="entry name" value="ZnF_C2H2"/>
    <property type="match status" value="14"/>
</dbReference>
<organism evidence="12 13">
    <name type="scientific">Coilia grayii</name>
    <name type="common">Gray's grenadier anchovy</name>
    <dbReference type="NCBI Taxonomy" id="363190"/>
    <lineage>
        <taxon>Eukaryota</taxon>
        <taxon>Metazoa</taxon>
        <taxon>Chordata</taxon>
        <taxon>Craniata</taxon>
        <taxon>Vertebrata</taxon>
        <taxon>Euteleostomi</taxon>
        <taxon>Actinopterygii</taxon>
        <taxon>Neopterygii</taxon>
        <taxon>Teleostei</taxon>
        <taxon>Clupei</taxon>
        <taxon>Clupeiformes</taxon>
        <taxon>Clupeoidei</taxon>
        <taxon>Engraulidae</taxon>
        <taxon>Coilinae</taxon>
        <taxon>Coilia</taxon>
    </lineage>
</organism>
<keyword evidence="3" id="KW-0677">Repeat</keyword>
<evidence type="ECO:0000256" key="2">
    <source>
        <dbReference type="ARBA" id="ARBA00022723"/>
    </source>
</evidence>
<feature type="compositionally biased region" description="Basic and acidic residues" evidence="10">
    <location>
        <begin position="301"/>
        <end position="316"/>
    </location>
</feature>
<feature type="compositionally biased region" description="Basic and acidic residues" evidence="10">
    <location>
        <begin position="556"/>
        <end position="568"/>
    </location>
</feature>
<dbReference type="GO" id="GO:0005694">
    <property type="term" value="C:chromosome"/>
    <property type="evidence" value="ECO:0007669"/>
    <property type="project" value="UniProtKB-ARBA"/>
</dbReference>
<feature type="domain" description="C2H2-type" evidence="11">
    <location>
        <begin position="862"/>
        <end position="890"/>
    </location>
</feature>
<keyword evidence="6" id="KW-0805">Transcription regulation</keyword>
<dbReference type="InterPro" id="IPR050636">
    <property type="entry name" value="C2H2-ZF_domain-containing"/>
</dbReference>
<feature type="domain" description="C2H2-type" evidence="11">
    <location>
        <begin position="824"/>
        <end position="846"/>
    </location>
</feature>
<dbReference type="FunFam" id="3.30.160.60:FF:002343">
    <property type="entry name" value="Zinc finger protein 33A"/>
    <property type="match status" value="2"/>
</dbReference>
<dbReference type="GO" id="GO:0045893">
    <property type="term" value="P:positive regulation of DNA-templated transcription"/>
    <property type="evidence" value="ECO:0007669"/>
    <property type="project" value="UniProtKB-ARBA"/>
</dbReference>
<evidence type="ECO:0000313" key="12">
    <source>
        <dbReference type="EMBL" id="KAL2102941.1"/>
    </source>
</evidence>
<proteinExistence type="predicted"/>
<dbReference type="Pfam" id="PF13912">
    <property type="entry name" value="zf-C2H2_6"/>
    <property type="match status" value="2"/>
</dbReference>
<keyword evidence="4 9" id="KW-0863">Zinc-finger</keyword>
<feature type="domain" description="C2H2-type" evidence="11">
    <location>
        <begin position="677"/>
        <end position="700"/>
    </location>
</feature>
<feature type="domain" description="C2H2-type" evidence="11">
    <location>
        <begin position="947"/>
        <end position="974"/>
    </location>
</feature>
<dbReference type="FunFam" id="3.30.160.60:FF:000290">
    <property type="entry name" value="Zinc finger protein 697 isoform X1"/>
    <property type="match status" value="1"/>
</dbReference>
<sequence length="998" mass="113404">MEPQYLAKHEPGPHLPVLRLLSSPLRLICATVWRVVQRKDVVNYGILEEFITLIAETLPDLLHQRQWAQLILGLRAKVVLELCRSERLVDTETIQHHLDRIRLPAESLIRDADVEVSESNFLALMHILLNDPVERDLFFQEVFPVEYGPKYDLALQRLISIFVSRLEEFLSIPCIDKLAAMLGVAPSVMEECFQTLAHPQELLNSLSHLKNHSEIETKASSPPQPSEEDDCIFSCLSHPPLVQVVMDTEHKACEVEFESFDCEEVGTSATGVNTEDTKPEKEMRKELVKTADCQHGGVYGHSDHHQKQVCGDTKDDSSEEVVTPAEGTKEPLRSDEAANIGIKFIREDGVVVNAEGLAVEDRVERLETTGHGERLLSAERQPEEQVSKSVHCLHQTASAHGSRGDHKSSLCQQRQPAVKLERVDITGKTLPPSLLRHSCRVQKKRVRLLWKRSGQPEMILVVPDNKPEPTPKPQHSAAIPETDNLGAVSKKYPESAKTLTCSTNMRRHLKDHSTEQLHFCSGCGRCYQSIDDLRRHTVVCQEIISPQPNPDPLSQDGKEPETISHTDKSIGVLDSSNEDCTNPPQVGQASTSSTEQPDTLEPTTKTRGVVSAKNPYVCGMCGKKFSVQTHLRRHVSAHRQADKPTKRWHKCDKCEEIFRTLYDLSKHQRCHWGDDPLQCAQCGRRFKNSIQLASHRQLHAQVFSWKCTMCEETFNKIKSFRLHYLQAHNIKGAYPCSSCEKSFVRVCHLVQHLHRHTGERPYKCPQCPRSFLTPTELSRHKRTYGHGGSAVRERQHLCHECGKCFYTPQDLKRHAFVHREERQHTCTHCGKGFKEPRTLKVHMESHVEGWVSPSSPEGAPGHPCSYCGKTFTKAGYLVRHLVRVHTGKKLHGCSECNRNFLTASELRGHMRYHTGERPFRCQVCPKSFTQSCYLTVHMRTHTGERPYACSVCEKRFKHSSQQKRHMLIHTGEKPFVCERCGRAFSRKNLLNIHLKKCT</sequence>
<dbReference type="InterPro" id="IPR036236">
    <property type="entry name" value="Znf_C2H2_sf"/>
</dbReference>
<dbReference type="FunFam" id="3.30.160.60:FF:001732">
    <property type="entry name" value="Zgc:162936"/>
    <property type="match status" value="1"/>
</dbReference>
<dbReference type="PROSITE" id="PS50157">
    <property type="entry name" value="ZINC_FINGER_C2H2_2"/>
    <property type="match status" value="12"/>
</dbReference>
<evidence type="ECO:0000256" key="10">
    <source>
        <dbReference type="SAM" id="MobiDB-lite"/>
    </source>
</evidence>
<keyword evidence="7" id="KW-0804">Transcription</keyword>
<evidence type="ECO:0000256" key="4">
    <source>
        <dbReference type="ARBA" id="ARBA00022771"/>
    </source>
</evidence>
<keyword evidence="5" id="KW-0862">Zinc</keyword>
<dbReference type="CDD" id="cd11657">
    <property type="entry name" value="TIN2_N"/>
    <property type="match status" value="1"/>
</dbReference>
<dbReference type="AlphaFoldDB" id="A0ABD1KUV6"/>
<accession>A0ABD1KUV6</accession>
<evidence type="ECO:0000256" key="7">
    <source>
        <dbReference type="ARBA" id="ARBA00023163"/>
    </source>
</evidence>
<dbReference type="Proteomes" id="UP001591681">
    <property type="component" value="Unassembled WGS sequence"/>
</dbReference>
<feature type="compositionally biased region" description="Polar residues" evidence="10">
    <location>
        <begin position="574"/>
        <end position="606"/>
    </location>
</feature>